<evidence type="ECO:0000259" key="1">
    <source>
        <dbReference type="Pfam" id="PF01494"/>
    </source>
</evidence>
<dbReference type="EMBL" id="WEGI01000009">
    <property type="protein sequence ID" value="MQY28517.1"/>
    <property type="molecule type" value="Genomic_DNA"/>
</dbReference>
<dbReference type="Proteomes" id="UP000431401">
    <property type="component" value="Unassembled WGS sequence"/>
</dbReference>
<dbReference type="PANTHER" id="PTHR46865:SF2">
    <property type="entry name" value="MONOOXYGENASE"/>
    <property type="match status" value="1"/>
</dbReference>
<dbReference type="AlphaFoldDB" id="A0A7K0DSK3"/>
<dbReference type="InterPro" id="IPR051704">
    <property type="entry name" value="FAD_aromatic-hydroxylase"/>
</dbReference>
<keyword evidence="3" id="KW-1185">Reference proteome</keyword>
<name>A0A7K0DSK3_9NOCA</name>
<dbReference type="Pfam" id="PF01494">
    <property type="entry name" value="FAD_binding_3"/>
    <property type="match status" value="1"/>
</dbReference>
<dbReference type="InterPro" id="IPR036188">
    <property type="entry name" value="FAD/NAD-bd_sf"/>
</dbReference>
<sequence>MRDTTVLISGASIAGPTLALWLARYGYTVTVVEKAPELRRGGQAVDFTGETHRIVLERTGILDDIHRRQTGKTDTILFDEAGRRKAVISGDFTGGDIEILRGDLSGILYRRTADSCEYLFGDTVTTLTETADGVHVEFEHAEARRFDLVIGCDGIHSRVRRVAFGPEADYVAHKGYYYAIAGATPWETPADGPRERAVAHGWNTPGRLATSGGSKATQLYMFASPAIDYARDDVDAQRRLITDRFAGMGGEVPRMLAELPGLDGFYLDSLSKVTLRDYTRGRVALVGDAAYGTTLGGFGTGLAVVGAYVLAGELAAAAGDHTIAFPRYQEIMKRYTKLADGSHPGPFLAPKTALGLRFRNWFLGSRGMDLMLKYTDHAKNDIELRDYPALVGA</sequence>
<dbReference type="PRINTS" id="PR00420">
    <property type="entry name" value="RNGMNOXGNASE"/>
</dbReference>
<organism evidence="2 3">
    <name type="scientific">Nocardia aurantia</name>
    <dbReference type="NCBI Taxonomy" id="2585199"/>
    <lineage>
        <taxon>Bacteria</taxon>
        <taxon>Bacillati</taxon>
        <taxon>Actinomycetota</taxon>
        <taxon>Actinomycetes</taxon>
        <taxon>Mycobacteriales</taxon>
        <taxon>Nocardiaceae</taxon>
        <taxon>Nocardia</taxon>
    </lineage>
</organism>
<protein>
    <recommendedName>
        <fullName evidence="1">FAD-binding domain-containing protein</fullName>
    </recommendedName>
</protein>
<gene>
    <name evidence="2" type="ORF">NRB56_41010</name>
</gene>
<dbReference type="PANTHER" id="PTHR46865">
    <property type="entry name" value="OXIDOREDUCTASE-RELATED"/>
    <property type="match status" value="1"/>
</dbReference>
<evidence type="ECO:0000313" key="2">
    <source>
        <dbReference type="EMBL" id="MQY28517.1"/>
    </source>
</evidence>
<dbReference type="SUPFAM" id="SSF51905">
    <property type="entry name" value="FAD/NAD(P)-binding domain"/>
    <property type="match status" value="1"/>
</dbReference>
<comment type="caution">
    <text evidence="2">The sequence shown here is derived from an EMBL/GenBank/DDBJ whole genome shotgun (WGS) entry which is preliminary data.</text>
</comment>
<dbReference type="InterPro" id="IPR002938">
    <property type="entry name" value="FAD-bd"/>
</dbReference>
<dbReference type="GO" id="GO:0071949">
    <property type="term" value="F:FAD binding"/>
    <property type="evidence" value="ECO:0007669"/>
    <property type="project" value="InterPro"/>
</dbReference>
<feature type="domain" description="FAD-binding" evidence="1">
    <location>
        <begin position="3"/>
        <end position="318"/>
    </location>
</feature>
<dbReference type="Gene3D" id="3.30.9.10">
    <property type="entry name" value="D-Amino Acid Oxidase, subunit A, domain 2"/>
    <property type="match status" value="1"/>
</dbReference>
<evidence type="ECO:0000313" key="3">
    <source>
        <dbReference type="Proteomes" id="UP000431401"/>
    </source>
</evidence>
<dbReference type="RefSeq" id="WP_153344620.1">
    <property type="nucleotide sequence ID" value="NZ_WEGI01000009.1"/>
</dbReference>
<reference evidence="2 3" key="1">
    <citation type="submission" date="2019-10" db="EMBL/GenBank/DDBJ databases">
        <title>Nocardia macrotermitis sp. nov. and Nocardia aurantia sp. nov., isolated from the gut of fungus growing-termite Macrotermes natalensis.</title>
        <authorList>
            <person name="Benndorf R."/>
            <person name="Schwitalla J."/>
            <person name="Martin K."/>
            <person name="De Beer W."/>
            <person name="Kaster A.-K."/>
            <person name="Vollmers J."/>
            <person name="Poulsen M."/>
            <person name="Beemelmanns C."/>
        </authorList>
    </citation>
    <scope>NUCLEOTIDE SEQUENCE [LARGE SCALE GENOMIC DNA]</scope>
    <source>
        <strain evidence="2 3">RB56</strain>
    </source>
</reference>
<dbReference type="Gene3D" id="3.50.50.60">
    <property type="entry name" value="FAD/NAD(P)-binding domain"/>
    <property type="match status" value="1"/>
</dbReference>
<proteinExistence type="predicted"/>
<dbReference type="OrthoDB" id="3356051at2"/>
<accession>A0A7K0DSK3</accession>